<name>A0AAW1XZX1_RUBAR</name>
<comment type="caution">
    <text evidence="2">The sequence shown here is derived from an EMBL/GenBank/DDBJ whole genome shotgun (WGS) entry which is preliminary data.</text>
</comment>
<dbReference type="AlphaFoldDB" id="A0AAW1XZX1"/>
<sequence>MNCCSGSDEIDDRFGSSAMGVQRSDGQQRRGEVNRKLMALSCDGGGASITGCDETSGDDERGSSEDAGDLASLWLGLPETKWQRTLASMVKVQLAGFGFGLPWSGDGEQQRCTGCDLGNPREGSARAER</sequence>
<reference evidence="2 3" key="1">
    <citation type="journal article" date="2023" name="G3 (Bethesda)">
        <title>A chromosome-length genome assembly and annotation of blackberry (Rubus argutus, cv. 'Hillquist').</title>
        <authorList>
            <person name="Bruna T."/>
            <person name="Aryal R."/>
            <person name="Dudchenko O."/>
            <person name="Sargent D.J."/>
            <person name="Mead D."/>
            <person name="Buti M."/>
            <person name="Cavallini A."/>
            <person name="Hytonen T."/>
            <person name="Andres J."/>
            <person name="Pham M."/>
            <person name="Weisz D."/>
            <person name="Mascagni F."/>
            <person name="Usai G."/>
            <person name="Natali L."/>
            <person name="Bassil N."/>
            <person name="Fernandez G.E."/>
            <person name="Lomsadze A."/>
            <person name="Armour M."/>
            <person name="Olukolu B."/>
            <person name="Poorten T."/>
            <person name="Britton C."/>
            <person name="Davik J."/>
            <person name="Ashrafi H."/>
            <person name="Aiden E.L."/>
            <person name="Borodovsky M."/>
            <person name="Worthington M."/>
        </authorList>
    </citation>
    <scope>NUCLEOTIDE SEQUENCE [LARGE SCALE GENOMIC DNA]</scope>
    <source>
        <strain evidence="2">PI 553951</strain>
    </source>
</reference>
<dbReference type="EMBL" id="JBEDUW010000003">
    <property type="protein sequence ID" value="KAK9941338.1"/>
    <property type="molecule type" value="Genomic_DNA"/>
</dbReference>
<protein>
    <submittedName>
        <fullName evidence="2">Uncharacterized protein</fullName>
    </submittedName>
</protein>
<evidence type="ECO:0000256" key="1">
    <source>
        <dbReference type="SAM" id="MobiDB-lite"/>
    </source>
</evidence>
<proteinExistence type="predicted"/>
<feature type="region of interest" description="Disordered" evidence="1">
    <location>
        <begin position="1"/>
        <end position="31"/>
    </location>
</feature>
<organism evidence="2 3">
    <name type="scientific">Rubus argutus</name>
    <name type="common">Southern blackberry</name>
    <dbReference type="NCBI Taxonomy" id="59490"/>
    <lineage>
        <taxon>Eukaryota</taxon>
        <taxon>Viridiplantae</taxon>
        <taxon>Streptophyta</taxon>
        <taxon>Embryophyta</taxon>
        <taxon>Tracheophyta</taxon>
        <taxon>Spermatophyta</taxon>
        <taxon>Magnoliopsida</taxon>
        <taxon>eudicotyledons</taxon>
        <taxon>Gunneridae</taxon>
        <taxon>Pentapetalae</taxon>
        <taxon>rosids</taxon>
        <taxon>fabids</taxon>
        <taxon>Rosales</taxon>
        <taxon>Rosaceae</taxon>
        <taxon>Rosoideae</taxon>
        <taxon>Rosoideae incertae sedis</taxon>
        <taxon>Rubus</taxon>
    </lineage>
</organism>
<evidence type="ECO:0000313" key="2">
    <source>
        <dbReference type="EMBL" id="KAK9941338.1"/>
    </source>
</evidence>
<keyword evidence="3" id="KW-1185">Reference proteome</keyword>
<accession>A0AAW1XZX1</accession>
<dbReference type="Proteomes" id="UP001457282">
    <property type="component" value="Unassembled WGS sequence"/>
</dbReference>
<evidence type="ECO:0000313" key="3">
    <source>
        <dbReference type="Proteomes" id="UP001457282"/>
    </source>
</evidence>
<gene>
    <name evidence="2" type="ORF">M0R45_017944</name>
</gene>